<feature type="non-terminal residue" evidence="1">
    <location>
        <position position="1"/>
    </location>
</feature>
<organism evidence="1 2">
    <name type="scientific">Clunio marinus</name>
    <dbReference type="NCBI Taxonomy" id="568069"/>
    <lineage>
        <taxon>Eukaryota</taxon>
        <taxon>Metazoa</taxon>
        <taxon>Ecdysozoa</taxon>
        <taxon>Arthropoda</taxon>
        <taxon>Hexapoda</taxon>
        <taxon>Insecta</taxon>
        <taxon>Pterygota</taxon>
        <taxon>Neoptera</taxon>
        <taxon>Endopterygota</taxon>
        <taxon>Diptera</taxon>
        <taxon>Nematocera</taxon>
        <taxon>Chironomoidea</taxon>
        <taxon>Chironomidae</taxon>
        <taxon>Clunio</taxon>
    </lineage>
</organism>
<proteinExistence type="predicted"/>
<dbReference type="EMBL" id="CVRI01000050">
    <property type="protein sequence ID" value="CRK99394.1"/>
    <property type="molecule type" value="Genomic_DNA"/>
</dbReference>
<evidence type="ECO:0000313" key="2">
    <source>
        <dbReference type="Proteomes" id="UP000183832"/>
    </source>
</evidence>
<keyword evidence="2" id="KW-1185">Reference proteome</keyword>
<sequence>LLILEKKISFFLPRIILKAARSCLLTKKIRKYKKQSQLSVLSSGITEYNLNNYKLAKFSINQ</sequence>
<protein>
    <submittedName>
        <fullName evidence="1">CLUMA_CG012636, isoform A</fullName>
    </submittedName>
</protein>
<gene>
    <name evidence="1" type="ORF">CLUMA_CG012636</name>
</gene>
<dbReference type="Proteomes" id="UP000183832">
    <property type="component" value="Unassembled WGS sequence"/>
</dbReference>
<name>A0A1J1II01_9DIPT</name>
<dbReference type="AlphaFoldDB" id="A0A1J1II01"/>
<evidence type="ECO:0000313" key="1">
    <source>
        <dbReference type="EMBL" id="CRK99394.1"/>
    </source>
</evidence>
<accession>A0A1J1II01</accession>
<reference evidence="1 2" key="1">
    <citation type="submission" date="2015-04" db="EMBL/GenBank/DDBJ databases">
        <authorList>
            <person name="Syromyatnikov M.Y."/>
            <person name="Popov V.N."/>
        </authorList>
    </citation>
    <scope>NUCLEOTIDE SEQUENCE [LARGE SCALE GENOMIC DNA]</scope>
</reference>